<dbReference type="InterPro" id="IPR040026">
    <property type="entry name" value="FliD"/>
</dbReference>
<feature type="domain" description="Flagellar hook-associated protein 2 C-terminal" evidence="7">
    <location>
        <begin position="223"/>
        <end position="417"/>
    </location>
</feature>
<organism evidence="8 9">
    <name type="scientific">Massilia phyllostachyos</name>
    <dbReference type="NCBI Taxonomy" id="2898585"/>
    <lineage>
        <taxon>Bacteria</taxon>
        <taxon>Pseudomonadati</taxon>
        <taxon>Pseudomonadota</taxon>
        <taxon>Betaproteobacteria</taxon>
        <taxon>Burkholderiales</taxon>
        <taxon>Oxalobacteraceae</taxon>
        <taxon>Telluria group</taxon>
        <taxon>Massilia</taxon>
    </lineage>
</organism>
<dbReference type="PANTHER" id="PTHR30288">
    <property type="entry name" value="FLAGELLAR CAP/ASSEMBLY PROTEIN FLID"/>
    <property type="match status" value="1"/>
</dbReference>
<name>A0ABS8QB21_9BURK</name>
<protein>
    <recommendedName>
        <fullName evidence="5">Flagellar hook-associated protein 2</fullName>
        <shortName evidence="5">HAP2</shortName>
    </recommendedName>
    <alternativeName>
        <fullName evidence="5">Flagellar cap protein</fullName>
    </alternativeName>
</protein>
<dbReference type="Pfam" id="PF07195">
    <property type="entry name" value="FliD_C"/>
    <property type="match status" value="1"/>
</dbReference>
<accession>A0ABS8QB21</accession>
<evidence type="ECO:0000256" key="2">
    <source>
        <dbReference type="ARBA" id="ARBA00011255"/>
    </source>
</evidence>
<keyword evidence="8" id="KW-0969">Cilium</keyword>
<dbReference type="Pfam" id="PF02465">
    <property type="entry name" value="FliD_N"/>
    <property type="match status" value="1"/>
</dbReference>
<comment type="subcellular location">
    <subcellularLocation>
        <location evidence="5">Secreted</location>
    </subcellularLocation>
    <subcellularLocation>
        <location evidence="5">Bacterial flagellum</location>
    </subcellularLocation>
</comment>
<evidence type="ECO:0000256" key="1">
    <source>
        <dbReference type="ARBA" id="ARBA00009764"/>
    </source>
</evidence>
<evidence type="ECO:0000259" key="6">
    <source>
        <dbReference type="Pfam" id="PF02465"/>
    </source>
</evidence>
<proteinExistence type="inferred from homology"/>
<dbReference type="EMBL" id="JAJNOC010000006">
    <property type="protein sequence ID" value="MCD2518242.1"/>
    <property type="molecule type" value="Genomic_DNA"/>
</dbReference>
<dbReference type="RefSeq" id="WP_231059528.1">
    <property type="nucleotide sequence ID" value="NZ_JAJNOC010000006.1"/>
</dbReference>
<keyword evidence="8" id="KW-0282">Flagellum</keyword>
<gene>
    <name evidence="8" type="primary">fliD</name>
    <name evidence="8" type="ORF">LQ564_18195</name>
</gene>
<keyword evidence="3" id="KW-0175">Coiled coil</keyword>
<evidence type="ECO:0000256" key="3">
    <source>
        <dbReference type="ARBA" id="ARBA00023054"/>
    </source>
</evidence>
<comment type="caution">
    <text evidence="8">The sequence shown here is derived from an EMBL/GenBank/DDBJ whole genome shotgun (WGS) entry which is preliminary data.</text>
</comment>
<feature type="domain" description="Flagellar hook-associated protein 2 N-terminal" evidence="6">
    <location>
        <begin position="25"/>
        <end position="110"/>
    </location>
</feature>
<keyword evidence="5" id="KW-0964">Secreted</keyword>
<dbReference type="InterPro" id="IPR010809">
    <property type="entry name" value="FliD_C"/>
</dbReference>
<evidence type="ECO:0000256" key="5">
    <source>
        <dbReference type="RuleBase" id="RU362066"/>
    </source>
</evidence>
<comment type="function">
    <text evidence="5">Required for morphogenesis and for the elongation of the flagellar filament by facilitating polymerization of the flagellin monomers at the tip of growing filament. Forms a capping structure, which prevents flagellin subunits (transported through the central channel of the flagellum) from leaking out without polymerization at the distal end.</text>
</comment>
<keyword evidence="8" id="KW-0966">Cell projection</keyword>
<evidence type="ECO:0000259" key="7">
    <source>
        <dbReference type="Pfam" id="PF07195"/>
    </source>
</evidence>
<keyword evidence="4 5" id="KW-0975">Bacterial flagellum</keyword>
<evidence type="ECO:0000256" key="4">
    <source>
        <dbReference type="ARBA" id="ARBA00023143"/>
    </source>
</evidence>
<dbReference type="Proteomes" id="UP001179361">
    <property type="component" value="Unassembled WGS sequence"/>
</dbReference>
<evidence type="ECO:0000313" key="9">
    <source>
        <dbReference type="Proteomes" id="UP001179361"/>
    </source>
</evidence>
<comment type="subunit">
    <text evidence="2 5">Homopentamer.</text>
</comment>
<dbReference type="PANTHER" id="PTHR30288:SF0">
    <property type="entry name" value="FLAGELLAR HOOK-ASSOCIATED PROTEIN 2"/>
    <property type="match status" value="1"/>
</dbReference>
<dbReference type="InterPro" id="IPR003481">
    <property type="entry name" value="FliD_N"/>
</dbReference>
<keyword evidence="9" id="KW-1185">Reference proteome</keyword>
<comment type="similarity">
    <text evidence="1 5">Belongs to the FliD family.</text>
</comment>
<evidence type="ECO:0000313" key="8">
    <source>
        <dbReference type="EMBL" id="MCD2518242.1"/>
    </source>
</evidence>
<reference evidence="8" key="1">
    <citation type="submission" date="2021-11" db="EMBL/GenBank/DDBJ databases">
        <title>The complete genome of Massilia sp sp. G4R7.</title>
        <authorList>
            <person name="Liu L."/>
            <person name="Yue J."/>
            <person name="Yuan J."/>
            <person name="Yang F."/>
            <person name="Li L."/>
        </authorList>
    </citation>
    <scope>NUCLEOTIDE SEQUENCE</scope>
    <source>
        <strain evidence="8">G4R7</strain>
    </source>
</reference>
<sequence>MTTIPSSLYAAQSGTQVSDLYTSAAKSLMNQNPALKTIDAQWKRDEARLSNLGKIAAALDGVAGTSGKLAAGTLDMAATASTKGVTVRLASGTAMPGVHSVDVAQLAQAQQLASHALPGKDTPIGAGGTSLIRVESGQGSSLVTTTVKIGAGDNTLEGIAAAMREAGLDAKVVQGGTGYALSLSGKPGAANGMRVQVAGDAALLGLLTYEPGGSSGLRQQVAAQDAQLTVDGKRITSSSNNVDATIPGVSLNLVSTGKLDVTVTRASSAIAANVKSVVEAFNVMHASLAELGGKDADAATAVRQVQDQVGKALGKLDAKTLAEMGLGFSGSTLELDESKLKAAIELDPEKVAKFFSNGNDGVADQLAVAVAQQFASGSVLYKQADAIEQDMEVLAGKRSQITETASRQALLLMQQYSAAGSGGSSLFGILGAPPMSAFDFMA</sequence>